<feature type="compositionally biased region" description="Low complexity" evidence="2">
    <location>
        <begin position="133"/>
        <end position="142"/>
    </location>
</feature>
<dbReference type="AlphaFoldDB" id="A0A512DQR4"/>
<evidence type="ECO:0000313" key="3">
    <source>
        <dbReference type="EMBL" id="GEO38785.1"/>
    </source>
</evidence>
<organism evidence="3 4">
    <name type="scientific">Skermanella aerolata</name>
    <dbReference type="NCBI Taxonomy" id="393310"/>
    <lineage>
        <taxon>Bacteria</taxon>
        <taxon>Pseudomonadati</taxon>
        <taxon>Pseudomonadota</taxon>
        <taxon>Alphaproteobacteria</taxon>
        <taxon>Rhodospirillales</taxon>
        <taxon>Azospirillaceae</taxon>
        <taxon>Skermanella</taxon>
    </lineage>
</organism>
<dbReference type="EMBL" id="BJYZ01000013">
    <property type="protein sequence ID" value="GEO38785.1"/>
    <property type="molecule type" value="Genomic_DNA"/>
</dbReference>
<gene>
    <name evidence="3" type="ORF">SAE02_29330</name>
</gene>
<evidence type="ECO:0000256" key="2">
    <source>
        <dbReference type="SAM" id="MobiDB-lite"/>
    </source>
</evidence>
<accession>A0A512DQR4</accession>
<keyword evidence="1" id="KW-0175">Coiled coil</keyword>
<evidence type="ECO:0000256" key="1">
    <source>
        <dbReference type="SAM" id="Coils"/>
    </source>
</evidence>
<feature type="region of interest" description="Disordered" evidence="2">
    <location>
        <begin position="120"/>
        <end position="153"/>
    </location>
</feature>
<keyword evidence="4" id="KW-1185">Reference proteome</keyword>
<feature type="region of interest" description="Disordered" evidence="2">
    <location>
        <begin position="1"/>
        <end position="20"/>
    </location>
</feature>
<reference evidence="3 4" key="1">
    <citation type="submission" date="2019-07" db="EMBL/GenBank/DDBJ databases">
        <title>Whole genome shotgun sequence of Skermanella aerolata NBRC 106429.</title>
        <authorList>
            <person name="Hosoyama A."/>
            <person name="Uohara A."/>
            <person name="Ohji S."/>
            <person name="Ichikawa N."/>
        </authorList>
    </citation>
    <scope>NUCLEOTIDE SEQUENCE [LARGE SCALE GENOMIC DNA]</scope>
    <source>
        <strain evidence="3 4">NBRC 106429</strain>
    </source>
</reference>
<feature type="compositionally biased region" description="Polar residues" evidence="2">
    <location>
        <begin position="143"/>
        <end position="153"/>
    </location>
</feature>
<sequence length="153" mass="17090">MTQIPVRAINDRPKGHLQTGKQIRMSDTQNFSDTPISKLDSALARIDRVIDSVSKKLDEQRYEHRTVVEERDSARAELDELRRKYEELQSKADHAADRIEALIGIVERSFPELASAVAGDLNGADLDGGGQFNQGDQNYNQGSGNQPQQSYGY</sequence>
<name>A0A512DQR4_9PROT</name>
<evidence type="ECO:0000313" key="4">
    <source>
        <dbReference type="Proteomes" id="UP000321523"/>
    </source>
</evidence>
<comment type="caution">
    <text evidence="3">The sequence shown here is derived from an EMBL/GenBank/DDBJ whole genome shotgun (WGS) entry which is preliminary data.</text>
</comment>
<proteinExistence type="predicted"/>
<feature type="coiled-coil region" evidence="1">
    <location>
        <begin position="64"/>
        <end position="98"/>
    </location>
</feature>
<protein>
    <submittedName>
        <fullName evidence="3">Uncharacterized protein</fullName>
    </submittedName>
</protein>
<dbReference type="Proteomes" id="UP000321523">
    <property type="component" value="Unassembled WGS sequence"/>
</dbReference>